<evidence type="ECO:0000256" key="1">
    <source>
        <dbReference type="SAM" id="MobiDB-lite"/>
    </source>
</evidence>
<gene>
    <name evidence="2" type="ORF">B0T16DRAFT_516064</name>
</gene>
<dbReference type="Proteomes" id="UP001174936">
    <property type="component" value="Unassembled WGS sequence"/>
</dbReference>
<sequence>MSGRERKQKHRHQKPPSIPSRKPNRLARGNPSSPVVSPPGPRKTPTVGDIMPLGMLSSRLRAHQMPYKHTPLQRAIRWSGLAKGRVIDFTGKLPPVKDATTHATRNLTREAPRNFPRGHMRSEEPPGRVPCEECRYQNQERYNPQGLPDAQYISKVGVDIKTARKTIRKLLPVHRKLVRDSINSDERFRDFIESPKLNSIFVCGEYQSATLNNVCGLTEFSINLSANLAATIQPGAPRILQSFLRQWKEWHNEAEGCRFPATHAASFIRNTIGTESEPEKTVEELAALFASYCKQSMLQRRTIICIIDGLNYYRHREYEVGSVFWLLAELLVLMDEDELEDPMQELTIRTKRIGVEQRS</sequence>
<feature type="region of interest" description="Disordered" evidence="1">
    <location>
        <begin position="1"/>
        <end position="50"/>
    </location>
</feature>
<dbReference type="EMBL" id="JAULSV010000006">
    <property type="protein sequence ID" value="KAK0641691.1"/>
    <property type="molecule type" value="Genomic_DNA"/>
</dbReference>
<reference evidence="2" key="1">
    <citation type="submission" date="2023-06" db="EMBL/GenBank/DDBJ databases">
        <title>Genome-scale phylogeny and comparative genomics of the fungal order Sordariales.</title>
        <authorList>
            <consortium name="Lawrence Berkeley National Laboratory"/>
            <person name="Hensen N."/>
            <person name="Bonometti L."/>
            <person name="Westerberg I."/>
            <person name="Brannstrom I.O."/>
            <person name="Guillou S."/>
            <person name="Cros-Aarteil S."/>
            <person name="Calhoun S."/>
            <person name="Haridas S."/>
            <person name="Kuo A."/>
            <person name="Mondo S."/>
            <person name="Pangilinan J."/>
            <person name="Riley R."/>
            <person name="Labutti K."/>
            <person name="Andreopoulos B."/>
            <person name="Lipzen A."/>
            <person name="Chen C."/>
            <person name="Yanf M."/>
            <person name="Daum C."/>
            <person name="Ng V."/>
            <person name="Clum A."/>
            <person name="Steindorff A."/>
            <person name="Ohm R."/>
            <person name="Martin F."/>
            <person name="Silar P."/>
            <person name="Natvig D."/>
            <person name="Lalanne C."/>
            <person name="Gautier V."/>
            <person name="Ament-Velasquez S.L."/>
            <person name="Kruys A."/>
            <person name="Hutchinson M.I."/>
            <person name="Powell A.J."/>
            <person name="Barry K."/>
            <person name="Miller A.N."/>
            <person name="Grigoriev I.V."/>
            <person name="Debuchy R."/>
            <person name="Gladieux P."/>
            <person name="Thoren M.H."/>
            <person name="Johannesson H."/>
        </authorList>
    </citation>
    <scope>NUCLEOTIDE SEQUENCE</scope>
    <source>
        <strain evidence="2">SMH2532-1</strain>
    </source>
</reference>
<name>A0AA40CJY3_9PEZI</name>
<evidence type="ECO:0000313" key="3">
    <source>
        <dbReference type="Proteomes" id="UP001174936"/>
    </source>
</evidence>
<protein>
    <submittedName>
        <fullName evidence="2">Uncharacterized protein</fullName>
    </submittedName>
</protein>
<organism evidence="2 3">
    <name type="scientific">Cercophora newfieldiana</name>
    <dbReference type="NCBI Taxonomy" id="92897"/>
    <lineage>
        <taxon>Eukaryota</taxon>
        <taxon>Fungi</taxon>
        <taxon>Dikarya</taxon>
        <taxon>Ascomycota</taxon>
        <taxon>Pezizomycotina</taxon>
        <taxon>Sordariomycetes</taxon>
        <taxon>Sordariomycetidae</taxon>
        <taxon>Sordariales</taxon>
        <taxon>Lasiosphaeriaceae</taxon>
        <taxon>Cercophora</taxon>
    </lineage>
</organism>
<feature type="compositionally biased region" description="Basic residues" evidence="1">
    <location>
        <begin position="1"/>
        <end position="14"/>
    </location>
</feature>
<evidence type="ECO:0000313" key="2">
    <source>
        <dbReference type="EMBL" id="KAK0641691.1"/>
    </source>
</evidence>
<proteinExistence type="predicted"/>
<keyword evidence="3" id="KW-1185">Reference proteome</keyword>
<accession>A0AA40CJY3</accession>
<dbReference type="AlphaFoldDB" id="A0AA40CJY3"/>
<comment type="caution">
    <text evidence="2">The sequence shown here is derived from an EMBL/GenBank/DDBJ whole genome shotgun (WGS) entry which is preliminary data.</text>
</comment>